<protein>
    <recommendedName>
        <fullName evidence="11">CobW C-terminal domain-containing protein</fullName>
    </recommendedName>
</protein>
<evidence type="ECO:0000256" key="3">
    <source>
        <dbReference type="ARBA" id="ARBA00023186"/>
    </source>
</evidence>
<dbReference type="Gene3D" id="3.30.1220.10">
    <property type="entry name" value="CobW-like, C-terminal domain"/>
    <property type="match status" value="1"/>
</dbReference>
<reference evidence="9 10" key="1">
    <citation type="journal article" date="2023" name="Commun. Biol.">
        <title>Genome analysis of Parmales, the sister group of diatoms, reveals the evolutionary specialization of diatoms from phago-mixotrophs to photoautotrophs.</title>
        <authorList>
            <person name="Ban H."/>
            <person name="Sato S."/>
            <person name="Yoshikawa S."/>
            <person name="Yamada K."/>
            <person name="Nakamura Y."/>
            <person name="Ichinomiya M."/>
            <person name="Sato N."/>
            <person name="Blanc-Mathieu R."/>
            <person name="Endo H."/>
            <person name="Kuwata A."/>
            <person name="Ogata H."/>
        </authorList>
    </citation>
    <scope>NUCLEOTIDE SEQUENCE [LARGE SCALE GENOMIC DNA]</scope>
</reference>
<comment type="similarity">
    <text evidence="4">Belongs to the SIMIBI class G3E GTPase family. ZNG1 subfamily.</text>
</comment>
<keyword evidence="3" id="KW-0143">Chaperone</keyword>
<comment type="caution">
    <text evidence="9">The sequence shown here is derived from an EMBL/GenBank/DDBJ whole genome shotgun (WGS) entry which is preliminary data.</text>
</comment>
<evidence type="ECO:0000256" key="4">
    <source>
        <dbReference type="ARBA" id="ARBA00034320"/>
    </source>
</evidence>
<evidence type="ECO:0000256" key="2">
    <source>
        <dbReference type="ARBA" id="ARBA00022801"/>
    </source>
</evidence>
<feature type="region of interest" description="Disordered" evidence="6">
    <location>
        <begin position="1"/>
        <end position="27"/>
    </location>
</feature>
<dbReference type="Gene3D" id="3.40.50.300">
    <property type="entry name" value="P-loop containing nucleotide triphosphate hydrolases"/>
    <property type="match status" value="1"/>
</dbReference>
<evidence type="ECO:0000313" key="10">
    <source>
        <dbReference type="Proteomes" id="UP001165060"/>
    </source>
</evidence>
<keyword evidence="10" id="KW-1185">Reference proteome</keyword>
<feature type="compositionally biased region" description="Low complexity" evidence="6">
    <location>
        <begin position="1"/>
        <end position="20"/>
    </location>
</feature>
<dbReference type="Proteomes" id="UP001165060">
    <property type="component" value="Unassembled WGS sequence"/>
</dbReference>
<gene>
    <name evidence="9" type="ORF">TeGR_g2884</name>
</gene>
<feature type="domain" description="CobW/HypB/UreG nucleotide-binding" evidence="7">
    <location>
        <begin position="32"/>
        <end position="221"/>
    </location>
</feature>
<dbReference type="SUPFAM" id="SSF52540">
    <property type="entry name" value="P-loop containing nucleoside triphosphate hydrolases"/>
    <property type="match status" value="1"/>
</dbReference>
<evidence type="ECO:0000259" key="7">
    <source>
        <dbReference type="Pfam" id="PF02492"/>
    </source>
</evidence>
<dbReference type="Pfam" id="PF07683">
    <property type="entry name" value="CobW_C"/>
    <property type="match status" value="1"/>
</dbReference>
<organism evidence="9 10">
    <name type="scientific">Tetraparma gracilis</name>
    <dbReference type="NCBI Taxonomy" id="2962635"/>
    <lineage>
        <taxon>Eukaryota</taxon>
        <taxon>Sar</taxon>
        <taxon>Stramenopiles</taxon>
        <taxon>Ochrophyta</taxon>
        <taxon>Bolidophyceae</taxon>
        <taxon>Parmales</taxon>
        <taxon>Triparmaceae</taxon>
        <taxon>Tetraparma</taxon>
    </lineage>
</organism>
<accession>A0ABQ6M9U8</accession>
<feature type="domain" description="CobW C-terminal" evidence="8">
    <location>
        <begin position="342"/>
        <end position="395"/>
    </location>
</feature>
<dbReference type="PANTHER" id="PTHR13748">
    <property type="entry name" value="COBW-RELATED"/>
    <property type="match status" value="1"/>
</dbReference>
<evidence type="ECO:0000256" key="6">
    <source>
        <dbReference type="SAM" id="MobiDB-lite"/>
    </source>
</evidence>
<dbReference type="InterPro" id="IPR003495">
    <property type="entry name" value="CobW/HypB/UreG_nucleotide-bd"/>
</dbReference>
<dbReference type="InterPro" id="IPR036627">
    <property type="entry name" value="CobW-likC_sf"/>
</dbReference>
<evidence type="ECO:0000256" key="5">
    <source>
        <dbReference type="ARBA" id="ARBA00049117"/>
    </source>
</evidence>
<evidence type="ECO:0000259" key="8">
    <source>
        <dbReference type="Pfam" id="PF07683"/>
    </source>
</evidence>
<dbReference type="InterPro" id="IPR027417">
    <property type="entry name" value="P-loop_NTPase"/>
</dbReference>
<dbReference type="SUPFAM" id="SSF90002">
    <property type="entry name" value="Hypothetical protein YjiA, C-terminal domain"/>
    <property type="match status" value="1"/>
</dbReference>
<evidence type="ECO:0000313" key="9">
    <source>
        <dbReference type="EMBL" id="GMI22343.1"/>
    </source>
</evidence>
<evidence type="ECO:0000256" key="1">
    <source>
        <dbReference type="ARBA" id="ARBA00022741"/>
    </source>
</evidence>
<dbReference type="EMBL" id="BRYB01002597">
    <property type="protein sequence ID" value="GMI22343.1"/>
    <property type="molecule type" value="Genomic_DNA"/>
</dbReference>
<evidence type="ECO:0008006" key="11">
    <source>
        <dbReference type="Google" id="ProtNLM"/>
    </source>
</evidence>
<dbReference type="InterPro" id="IPR051316">
    <property type="entry name" value="Zinc-reg_GTPase_activator"/>
</dbReference>
<name>A0ABQ6M9U8_9STRA</name>
<dbReference type="PANTHER" id="PTHR13748:SF62">
    <property type="entry name" value="COBW DOMAIN-CONTAINING PROTEIN"/>
    <property type="match status" value="1"/>
</dbReference>
<dbReference type="Pfam" id="PF02492">
    <property type="entry name" value="cobW"/>
    <property type="match status" value="1"/>
</dbReference>
<dbReference type="InterPro" id="IPR011629">
    <property type="entry name" value="CobW-like_C"/>
</dbReference>
<comment type="catalytic activity">
    <reaction evidence="5">
        <text>GTP + H2O = GDP + phosphate + H(+)</text>
        <dbReference type="Rhea" id="RHEA:19669"/>
        <dbReference type="ChEBI" id="CHEBI:15377"/>
        <dbReference type="ChEBI" id="CHEBI:15378"/>
        <dbReference type="ChEBI" id="CHEBI:37565"/>
        <dbReference type="ChEBI" id="CHEBI:43474"/>
        <dbReference type="ChEBI" id="CHEBI:58189"/>
    </reaction>
    <physiologicalReaction direction="left-to-right" evidence="5">
        <dbReference type="Rhea" id="RHEA:19670"/>
    </physiologicalReaction>
</comment>
<proteinExistence type="inferred from homology"/>
<keyword evidence="1" id="KW-0547">Nucleotide-binding</keyword>
<sequence length="398" mass="41671">MSALASSSASSSSASSSASSPPAPAPPSAPLPLTLLTGYLGSGKSTLLASLLLSQSCSSKLLVIDNELGGNLAGNAAIAKEGVEKMLVKGAGSGDDQTFLSMPNGCVCCSLKSDLLLSLEELLSRPGADFDRVIIETSGVTNVGNLCGTFWGDDAKLAAVRLDGVVCLLDAANFAGCAGIKEAAMQVMYADVLLLNKLDVATASQAEEALGKARELNPLAAAHRAVRGRIEGLGEEDWVRQVLDVGGYGGGPSGGMPLFLPLKEHGLTTAQVEVGGVVAADKLVRFLGHLLDEDEKTDKYGAGSMGIYRIKGLIRVGDEESWDEEVDAEVGICGEWSPAWVSEYVYAVNGVNDTYEVERTEREWVKAEEEGVEAKLVFIGIDVDREAIARGIEGCIMR</sequence>
<keyword evidence="2" id="KW-0378">Hydrolase</keyword>